<reference evidence="1 2" key="1">
    <citation type="journal article" date="2020" name="ISME J.">
        <title>Uncovering the hidden diversity of litter-decomposition mechanisms in mushroom-forming fungi.</title>
        <authorList>
            <person name="Floudas D."/>
            <person name="Bentzer J."/>
            <person name="Ahren D."/>
            <person name="Johansson T."/>
            <person name="Persson P."/>
            <person name="Tunlid A."/>
        </authorList>
    </citation>
    <scope>NUCLEOTIDE SEQUENCE [LARGE SCALE GENOMIC DNA]</scope>
    <source>
        <strain evidence="1 2">CBS 661.87</strain>
    </source>
</reference>
<evidence type="ECO:0000313" key="2">
    <source>
        <dbReference type="Proteomes" id="UP000565441"/>
    </source>
</evidence>
<sequence>MMGVSYSSAQFSMSLDYYLGTAEKSDWAMLKHAFRSKVASLARQLTILRDHGVRWAAFNLLSDWLPASKTVLDFMHNVFLGLICHFYMEVLFRSYMFSGAGGNNSQKKRFEQVINSIEWPSHITRLPKNLGENQSLKKADEWRVLIAITPVILWWTWRDANDQLPPGEPPVPPNAANPPQHQRTYQAIYAASLKLATGVRVLASRTISMNQAKLGQEFLTQYNQAIKRLGVHTTINHHLSTHYLKFIKLFGPVYGWWLFAFERFNGMLEKVKHNGHDGGRMELTLMRNWVMTHLVYDYLVSLPENAHDMEKKYIEKVVRQEGRENRGGLMTELAIYRAEAAIGNNISLPRRLGKTFDVSTLLPGGLSYTLLLRYLQGLWPDLNLVSDNSSEPGTPFYRSTSCRLLAYVRKDGIRYGSLQNKKTLADSKVFLLENSRRVPVEIIALLMVRLGDKQPHVCALVHRMRRDNNIPPLPWDLYASTLGIYTTYANQFDQPEVIPISRIDSALAKIPIHSNVIGQDLWALTGNEPDDLLDDDDEAN</sequence>
<organism evidence="1 2">
    <name type="scientific">Tricholomella constricta</name>
    <dbReference type="NCBI Taxonomy" id="117010"/>
    <lineage>
        <taxon>Eukaryota</taxon>
        <taxon>Fungi</taxon>
        <taxon>Dikarya</taxon>
        <taxon>Basidiomycota</taxon>
        <taxon>Agaricomycotina</taxon>
        <taxon>Agaricomycetes</taxon>
        <taxon>Agaricomycetidae</taxon>
        <taxon>Agaricales</taxon>
        <taxon>Tricholomatineae</taxon>
        <taxon>Lyophyllaceae</taxon>
        <taxon>Tricholomella</taxon>
    </lineage>
</organism>
<protein>
    <submittedName>
        <fullName evidence="1">Uncharacterized protein</fullName>
    </submittedName>
</protein>
<comment type="caution">
    <text evidence="1">The sequence shown here is derived from an EMBL/GenBank/DDBJ whole genome shotgun (WGS) entry which is preliminary data.</text>
</comment>
<proteinExistence type="predicted"/>
<gene>
    <name evidence="1" type="ORF">D9615_003304</name>
</gene>
<dbReference type="PANTHER" id="PTHR46579">
    <property type="entry name" value="F5/8 TYPE C DOMAIN-CONTAINING PROTEIN-RELATED"/>
    <property type="match status" value="1"/>
</dbReference>
<dbReference type="OrthoDB" id="3248986at2759"/>
<evidence type="ECO:0000313" key="1">
    <source>
        <dbReference type="EMBL" id="KAF5384411.1"/>
    </source>
</evidence>
<name>A0A8H5M8E0_9AGAR</name>
<accession>A0A8H5M8E0</accession>
<dbReference type="Proteomes" id="UP000565441">
    <property type="component" value="Unassembled WGS sequence"/>
</dbReference>
<keyword evidence="2" id="KW-1185">Reference proteome</keyword>
<dbReference type="EMBL" id="JAACJP010000005">
    <property type="protein sequence ID" value="KAF5384411.1"/>
    <property type="molecule type" value="Genomic_DNA"/>
</dbReference>
<dbReference type="AlphaFoldDB" id="A0A8H5M8E0"/>
<dbReference type="PANTHER" id="PTHR46579:SF1">
    <property type="entry name" value="F5_8 TYPE C DOMAIN-CONTAINING PROTEIN"/>
    <property type="match status" value="1"/>
</dbReference>